<keyword evidence="1" id="KW-0732">Signal</keyword>
<protein>
    <submittedName>
        <fullName evidence="2">Uncharacterized protein</fullName>
    </submittedName>
</protein>
<feature type="signal peptide" evidence="1">
    <location>
        <begin position="1"/>
        <end position="19"/>
    </location>
</feature>
<reference evidence="2" key="1">
    <citation type="thesis" date="2020" institute="ProQuest LLC" country="789 East Eisenhower Parkway, Ann Arbor, MI, USA">
        <title>Comparative Genomics and Chromosome Evolution.</title>
        <authorList>
            <person name="Mudd A.B."/>
        </authorList>
    </citation>
    <scope>NUCLEOTIDE SEQUENCE</scope>
    <source>
        <strain evidence="2">237g6f4</strain>
        <tissue evidence="2">Blood</tissue>
    </source>
</reference>
<evidence type="ECO:0000313" key="2">
    <source>
        <dbReference type="EMBL" id="KAG8569666.1"/>
    </source>
</evidence>
<name>A0AAV7BAP8_ENGPU</name>
<proteinExistence type="predicted"/>
<dbReference type="Proteomes" id="UP000824782">
    <property type="component" value="Unassembled WGS sequence"/>
</dbReference>
<gene>
    <name evidence="2" type="ORF">GDO81_014514</name>
</gene>
<evidence type="ECO:0000313" key="3">
    <source>
        <dbReference type="Proteomes" id="UP000824782"/>
    </source>
</evidence>
<dbReference type="EMBL" id="WNYA01000006">
    <property type="protein sequence ID" value="KAG8569666.1"/>
    <property type="molecule type" value="Genomic_DNA"/>
</dbReference>
<evidence type="ECO:0000256" key="1">
    <source>
        <dbReference type="SAM" id="SignalP"/>
    </source>
</evidence>
<organism evidence="2 3">
    <name type="scientific">Engystomops pustulosus</name>
    <name type="common">Tungara frog</name>
    <name type="synonym">Physalaemus pustulosus</name>
    <dbReference type="NCBI Taxonomy" id="76066"/>
    <lineage>
        <taxon>Eukaryota</taxon>
        <taxon>Metazoa</taxon>
        <taxon>Chordata</taxon>
        <taxon>Craniata</taxon>
        <taxon>Vertebrata</taxon>
        <taxon>Euteleostomi</taxon>
        <taxon>Amphibia</taxon>
        <taxon>Batrachia</taxon>
        <taxon>Anura</taxon>
        <taxon>Neobatrachia</taxon>
        <taxon>Hyloidea</taxon>
        <taxon>Leptodactylidae</taxon>
        <taxon>Leiuperinae</taxon>
        <taxon>Engystomops</taxon>
    </lineage>
</organism>
<sequence>MQSWRVLCVVLMLWRCSICFQLHDILRDLQTENAYLHSKVENMTEMLMEMKFYIWNNSRGQAPAPEHLQESSFCKQDIIWSGSSNVNYPVPILIVTTQALLSLLST</sequence>
<accession>A0AAV7BAP8</accession>
<keyword evidence="3" id="KW-1185">Reference proteome</keyword>
<comment type="caution">
    <text evidence="2">The sequence shown here is derived from an EMBL/GenBank/DDBJ whole genome shotgun (WGS) entry which is preliminary data.</text>
</comment>
<dbReference type="AlphaFoldDB" id="A0AAV7BAP8"/>
<feature type="chain" id="PRO_5043876966" evidence="1">
    <location>
        <begin position="20"/>
        <end position="106"/>
    </location>
</feature>